<accession>A0A068RBV3</accession>
<organism evidence="1">
    <name type="scientific">Serratia symbiotica SCt-VLC</name>
    <dbReference type="NCBI Taxonomy" id="1347341"/>
    <lineage>
        <taxon>Bacteria</taxon>
        <taxon>Pseudomonadati</taxon>
        <taxon>Pseudomonadota</taxon>
        <taxon>Gammaproteobacteria</taxon>
        <taxon>Enterobacterales</taxon>
        <taxon>Yersiniaceae</taxon>
        <taxon>Serratia</taxon>
        <taxon>Serratia symbiotica</taxon>
    </lineage>
</organism>
<proteinExistence type="predicted"/>
<name>A0A068RBV3_9GAMM</name>
<protein>
    <submittedName>
        <fullName evidence="1">Uncharacterized protein</fullName>
    </submittedName>
</protein>
<dbReference type="EMBL" id="FR904234">
    <property type="protein sequence ID" value="CDG48093.1"/>
    <property type="molecule type" value="Genomic_DNA"/>
</dbReference>
<reference evidence="1" key="1">
    <citation type="submission" date="2013-06" db="EMBL/GenBank/DDBJ databases">
        <authorList>
            <person name="Mazano-Marin A."/>
        </authorList>
    </citation>
    <scope>NUCLEOTIDE SEQUENCE</scope>
    <source>
        <strain evidence="1">SCt-VLC</strain>
    </source>
</reference>
<gene>
    <name evidence="1" type="ORF">SCTVLC_1391</name>
</gene>
<evidence type="ECO:0000313" key="1">
    <source>
        <dbReference type="EMBL" id="CDG48093.1"/>
    </source>
</evidence>
<reference evidence="1" key="2">
    <citation type="journal article" date="2014" name="Genome Biol. Evol.">
        <title>Settling down: the genome of Serratia symbiotica from the aphid Cinara tujafilina zooms in on the process of accommodation to a cooperative intracellular life.</title>
        <authorList>
            <person name="Manzano-Marin A."/>
            <person name="Latorre A."/>
        </authorList>
    </citation>
    <scope>NUCLEOTIDE SEQUENCE</scope>
    <source>
        <strain evidence="1">SCt-VLC</strain>
    </source>
</reference>
<sequence length="38" mass="4256">MLYRLALSQIFIVKAAPVIVKVKANIIVSFILTLLQID</sequence>
<dbReference type="AlphaFoldDB" id="A0A068RBV3"/>